<proteinExistence type="predicted"/>
<dbReference type="AlphaFoldDB" id="A0A3M8B7P2"/>
<evidence type="ECO:0000313" key="2">
    <source>
        <dbReference type="Proteomes" id="UP000268829"/>
    </source>
</evidence>
<organism evidence="1 2">
    <name type="scientific">Brevibacillus gelatini</name>
    <dbReference type="NCBI Taxonomy" id="1655277"/>
    <lineage>
        <taxon>Bacteria</taxon>
        <taxon>Bacillati</taxon>
        <taxon>Bacillota</taxon>
        <taxon>Bacilli</taxon>
        <taxon>Bacillales</taxon>
        <taxon>Paenibacillaceae</taxon>
        <taxon>Brevibacillus</taxon>
    </lineage>
</organism>
<sequence>MKVNRSQLEEILVQKFETIKSDLKFTEDLKNELAKHKILAGDVQRIISQNIPIQEIDDTMLFLFTNAIYVLTSENIFNPELYFNEREIQIASRYEEYHDDKIKLPLVIDNVLSLNDKEFITVLPIKTLVEWDNSLLIEYNHETQRNPKERKNREGKIVPIANINPQSVKEITQHILNNTFKADTLILNVLSDGNDEIMYDPKHGRLTIVSGEIDILDGFHRLNAFSQVINNFNPDADLKVQVAIKNFTIKEAQAYVAQINTVNKMPNTYIQKLKADRYSDIVAKELQKESELKNRVSPTHLVNHNVGHLVSYKLLTDEIEEQFKINSKIEAMDLADYLTVFFDYLIGSFPEEFARDKSGETIMSKHFMFIGYITLARHMYENNIPARSVVEVISQIDLTESNPFFDEVKKMNAPLSNKRFKKFVREYFNQIPLEGV</sequence>
<dbReference type="Pfam" id="PF14072">
    <property type="entry name" value="DndB"/>
    <property type="match status" value="1"/>
</dbReference>
<reference evidence="1 2" key="1">
    <citation type="submission" date="2018-10" db="EMBL/GenBank/DDBJ databases">
        <title>Phylogenomics of Brevibacillus.</title>
        <authorList>
            <person name="Dunlap C."/>
        </authorList>
    </citation>
    <scope>NUCLEOTIDE SEQUENCE [LARGE SCALE GENOMIC DNA]</scope>
    <source>
        <strain evidence="1 2">DSM 100115</strain>
    </source>
</reference>
<dbReference type="InterPro" id="IPR017642">
    <property type="entry name" value="DNA_S_mod_DndB"/>
</dbReference>
<dbReference type="EMBL" id="RHHS01000013">
    <property type="protein sequence ID" value="RNB59456.1"/>
    <property type="molecule type" value="Genomic_DNA"/>
</dbReference>
<accession>A0A3M8B7P2</accession>
<comment type="caution">
    <text evidence="1">The sequence shown here is derived from an EMBL/GenBank/DDBJ whole genome shotgun (WGS) entry which is preliminary data.</text>
</comment>
<dbReference type="Proteomes" id="UP000268829">
    <property type="component" value="Unassembled WGS sequence"/>
</dbReference>
<name>A0A3M8B7P2_9BACL</name>
<evidence type="ECO:0008006" key="3">
    <source>
        <dbReference type="Google" id="ProtNLM"/>
    </source>
</evidence>
<protein>
    <recommendedName>
        <fullName evidence="3">DGQHR domain-containing protein</fullName>
    </recommendedName>
</protein>
<keyword evidence="2" id="KW-1185">Reference proteome</keyword>
<evidence type="ECO:0000313" key="1">
    <source>
        <dbReference type="EMBL" id="RNB59456.1"/>
    </source>
</evidence>
<gene>
    <name evidence="1" type="ORF">EDM57_04755</name>
</gene>
<dbReference type="RefSeq" id="WP_122903623.1">
    <property type="nucleotide sequence ID" value="NZ_RHHS01000013.1"/>
</dbReference>
<dbReference type="OrthoDB" id="2399905at2"/>